<protein>
    <submittedName>
        <fullName evidence="1">Uncharacterized protein</fullName>
    </submittedName>
</protein>
<accession>A0AAP9WLF1</accession>
<organism evidence="1 2">
    <name type="scientific">Leptospira interrogans serovar Bataviae</name>
    <dbReference type="NCBI Taxonomy" id="312175"/>
    <lineage>
        <taxon>Bacteria</taxon>
        <taxon>Pseudomonadati</taxon>
        <taxon>Spirochaetota</taxon>
        <taxon>Spirochaetia</taxon>
        <taxon>Leptospirales</taxon>
        <taxon>Leptospiraceae</taxon>
        <taxon>Leptospira</taxon>
    </lineage>
</organism>
<gene>
    <name evidence="1" type="ORF">Lepto1489_08515</name>
</gene>
<name>A0AAP9WLF1_LEPIR</name>
<evidence type="ECO:0000313" key="2">
    <source>
        <dbReference type="Proteomes" id="UP000663255"/>
    </source>
</evidence>
<evidence type="ECO:0000313" key="1">
    <source>
        <dbReference type="EMBL" id="QOI50472.1"/>
    </source>
</evidence>
<dbReference type="EMBL" id="CP043893">
    <property type="protein sequence ID" value="QOI50472.1"/>
    <property type="molecule type" value="Genomic_DNA"/>
</dbReference>
<proteinExistence type="predicted"/>
<sequence length="59" mass="6966">MNTTDSSVINFYFINCGSSHILKNRSCKIQIPTFFRIMSFLRQTYVSLVDYFSVEKLNF</sequence>
<dbReference type="AlphaFoldDB" id="A0AAP9WLF1"/>
<reference evidence="1" key="1">
    <citation type="submission" date="2019-09" db="EMBL/GenBank/DDBJ databases">
        <title>Comparative Genomics of Leptospira interrogans Reveals Genome Plasticity - A Common Adaptive Strategy for Survival in Various Hosts.</title>
        <authorList>
            <person name="Ramli S.R."/>
            <person name="Bunk B."/>
            <person name="Goris M."/>
            <person name="Bhuju S."/>
            <person name="Jarek M."/>
            <person name="Sproer C."/>
            <person name="Mustakim S."/>
            <person name="Strommenger B."/>
            <person name="Pessler F."/>
        </authorList>
    </citation>
    <scope>NUCLEOTIDE SEQUENCE</scope>
    <source>
        <strain evidence="1">1489</strain>
    </source>
</reference>
<dbReference type="Proteomes" id="UP000663255">
    <property type="component" value="Chromosome 1"/>
</dbReference>